<protein>
    <submittedName>
        <fullName evidence="1">Uncharacterized protein</fullName>
    </submittedName>
</protein>
<dbReference type="OrthoDB" id="2723743at2759"/>
<reference evidence="1" key="1">
    <citation type="journal article" date="2018" name="Genome Biol. Evol.">
        <title>Genomics and development of Lentinus tigrinus, a white-rot wood-decaying mushroom with dimorphic fruiting bodies.</title>
        <authorList>
            <person name="Wu B."/>
            <person name="Xu Z."/>
            <person name="Knudson A."/>
            <person name="Carlson A."/>
            <person name="Chen N."/>
            <person name="Kovaka S."/>
            <person name="LaButti K."/>
            <person name="Lipzen A."/>
            <person name="Pennachio C."/>
            <person name="Riley R."/>
            <person name="Schakwitz W."/>
            <person name="Umezawa K."/>
            <person name="Ohm R.A."/>
            <person name="Grigoriev I.V."/>
            <person name="Nagy L.G."/>
            <person name="Gibbons J."/>
            <person name="Hibbett D."/>
        </authorList>
    </citation>
    <scope>NUCLEOTIDE SEQUENCE [LARGE SCALE GENOMIC DNA]</scope>
    <source>
        <strain evidence="1">ALCF2SS1-6</strain>
    </source>
</reference>
<dbReference type="Proteomes" id="UP000313359">
    <property type="component" value="Unassembled WGS sequence"/>
</dbReference>
<dbReference type="AlphaFoldDB" id="A0A5C2S998"/>
<gene>
    <name evidence="1" type="ORF">L227DRAFT_506069</name>
</gene>
<proteinExistence type="predicted"/>
<feature type="non-terminal residue" evidence="1">
    <location>
        <position position="1"/>
    </location>
</feature>
<keyword evidence="2" id="KW-1185">Reference proteome</keyword>
<organism evidence="1 2">
    <name type="scientific">Lentinus tigrinus ALCF2SS1-6</name>
    <dbReference type="NCBI Taxonomy" id="1328759"/>
    <lineage>
        <taxon>Eukaryota</taxon>
        <taxon>Fungi</taxon>
        <taxon>Dikarya</taxon>
        <taxon>Basidiomycota</taxon>
        <taxon>Agaricomycotina</taxon>
        <taxon>Agaricomycetes</taxon>
        <taxon>Polyporales</taxon>
        <taxon>Polyporaceae</taxon>
        <taxon>Lentinus</taxon>
    </lineage>
</organism>
<dbReference type="STRING" id="1328759.A0A5C2S998"/>
<accession>A0A5C2S998</accession>
<evidence type="ECO:0000313" key="1">
    <source>
        <dbReference type="EMBL" id="RPD57906.1"/>
    </source>
</evidence>
<evidence type="ECO:0000313" key="2">
    <source>
        <dbReference type="Proteomes" id="UP000313359"/>
    </source>
</evidence>
<dbReference type="EMBL" id="ML122278">
    <property type="protein sequence ID" value="RPD57906.1"/>
    <property type="molecule type" value="Genomic_DNA"/>
</dbReference>
<sequence>LEEHYLLFSSLSIVNMSGDEADGPEGRLKSVYVIIEAEWQSEDIKIFFRTLDKRYIEDWMQGLRNRGGRGPRLRVEKDDAEVMDSEAPKRLWRNCYSDKWLASKPAWFVRDLEIIDEDYDFRIDFSKGTVPLQEAKEVHDVFMKNAGIDNPEE</sequence>
<name>A0A5C2S998_9APHY</name>